<dbReference type="InterPro" id="IPR020909">
    <property type="entry name" value="UPF0736"/>
</dbReference>
<dbReference type="EMBL" id="JAFBER010000001">
    <property type="protein sequence ID" value="MBM7644015.1"/>
    <property type="molecule type" value="Genomic_DNA"/>
</dbReference>
<comment type="caution">
    <text evidence="1">The sequence shown here is derived from an EMBL/GenBank/DDBJ whole genome shotgun (WGS) entry which is preliminary data.</text>
</comment>
<dbReference type="Proteomes" id="UP000808914">
    <property type="component" value="Unassembled WGS sequence"/>
</dbReference>
<keyword evidence="2" id="KW-1185">Reference proteome</keyword>
<accession>A0ABS2PVG7</accession>
<gene>
    <name evidence="1" type="ORF">JOD45_000206</name>
</gene>
<sequence>MELIGDVWVNWFEGEENGYNVCEFHEWRKHDFIELLDQVPLLKIETSLFLYIENDLRDLPSQLMEDVRNQSYIRKNNQREVIEYCFIATDGERHIVVDTLGYNVPIRKSRMIPRQEQLILDKAEKMETTIYELPAKEKNRVKEYHIMSPHPDWMTGLTRKERQLKQLLFMALDHLQTSGSLEEMRYWYTEWFPKQYQESKKLTFNEAWERLFNEVKIGWSKKHYDVCERMIKGQAYFEKLWELEHGTKVN</sequence>
<evidence type="ECO:0000313" key="2">
    <source>
        <dbReference type="Proteomes" id="UP000808914"/>
    </source>
</evidence>
<organism evidence="1 2">
    <name type="scientific">Scopulibacillus daqui</name>
    <dbReference type="NCBI Taxonomy" id="1469162"/>
    <lineage>
        <taxon>Bacteria</taxon>
        <taxon>Bacillati</taxon>
        <taxon>Bacillota</taxon>
        <taxon>Bacilli</taxon>
        <taxon>Bacillales</taxon>
        <taxon>Sporolactobacillaceae</taxon>
        <taxon>Scopulibacillus</taxon>
    </lineage>
</organism>
<dbReference type="RefSeq" id="WP_205001984.1">
    <property type="nucleotide sequence ID" value="NZ_JAFBER010000001.1"/>
</dbReference>
<name>A0ABS2PVG7_9BACL</name>
<proteinExistence type="predicted"/>
<protein>
    <submittedName>
        <fullName evidence="1">Uncharacterized protein</fullName>
    </submittedName>
</protein>
<dbReference type="Pfam" id="PF12227">
    <property type="entry name" value="DUF3603"/>
    <property type="match status" value="1"/>
</dbReference>
<reference evidence="1 2" key="1">
    <citation type="submission" date="2021-01" db="EMBL/GenBank/DDBJ databases">
        <title>Genomic Encyclopedia of Type Strains, Phase IV (KMG-IV): sequencing the most valuable type-strain genomes for metagenomic binning, comparative biology and taxonomic classification.</title>
        <authorList>
            <person name="Goeker M."/>
        </authorList>
    </citation>
    <scope>NUCLEOTIDE SEQUENCE [LARGE SCALE GENOMIC DNA]</scope>
    <source>
        <strain evidence="1 2">DSM 28236</strain>
    </source>
</reference>
<evidence type="ECO:0000313" key="1">
    <source>
        <dbReference type="EMBL" id="MBM7644015.1"/>
    </source>
</evidence>